<comment type="caution">
    <text evidence="1">The sequence shown here is derived from an EMBL/GenBank/DDBJ whole genome shotgun (WGS) entry which is preliminary data.</text>
</comment>
<reference evidence="1 2" key="1">
    <citation type="submission" date="2020-10" db="EMBL/GenBank/DDBJ databases">
        <title>The genome sequence of Chitinilyticum litopenaei 4Y14.</title>
        <authorList>
            <person name="Liu Y."/>
        </authorList>
    </citation>
    <scope>NUCLEOTIDE SEQUENCE [LARGE SCALE GENOMIC DNA]</scope>
    <source>
        <strain evidence="1 2">4Y14</strain>
    </source>
</reference>
<gene>
    <name evidence="1" type="ORF">INR99_17095</name>
</gene>
<dbReference type="RefSeq" id="WP_194117554.1">
    <property type="nucleotide sequence ID" value="NZ_JADFUA010000020.1"/>
</dbReference>
<accession>A0A8J7FMX6</accession>
<dbReference type="Proteomes" id="UP000604481">
    <property type="component" value="Unassembled WGS sequence"/>
</dbReference>
<dbReference type="EMBL" id="JADFUA010000020">
    <property type="protein sequence ID" value="MBE9611037.1"/>
    <property type="molecule type" value="Genomic_DNA"/>
</dbReference>
<proteinExistence type="predicted"/>
<evidence type="ECO:0000313" key="2">
    <source>
        <dbReference type="Proteomes" id="UP000604481"/>
    </source>
</evidence>
<protein>
    <submittedName>
        <fullName evidence="1">Uncharacterized protein</fullName>
    </submittedName>
</protein>
<name>A0A8J7FMX6_9NEIS</name>
<dbReference type="AlphaFoldDB" id="A0A8J7FMX6"/>
<evidence type="ECO:0000313" key="1">
    <source>
        <dbReference type="EMBL" id="MBE9611037.1"/>
    </source>
</evidence>
<organism evidence="1 2">
    <name type="scientific">Chitinilyticum piscinae</name>
    <dbReference type="NCBI Taxonomy" id="2866724"/>
    <lineage>
        <taxon>Bacteria</taxon>
        <taxon>Pseudomonadati</taxon>
        <taxon>Pseudomonadota</taxon>
        <taxon>Betaproteobacteria</taxon>
        <taxon>Neisseriales</taxon>
        <taxon>Chitinibacteraceae</taxon>
        <taxon>Chitinilyticum</taxon>
    </lineage>
</organism>
<sequence length="215" mass="24936">MIQSLMILLRHRIFVLVFFSVLRTPSFATTPEEFERGLQPSKMFGYFYNMVETPEISTWVSPELFHTQFTTSYDAWTAVEAVIVYRKPVQSQHIRNEKVMLGMITVSYVIDCSKADRGEYKYQLDWVNEFDTNGNSIGLFSVRDQPKPVTDKRSAVYRISKIACYDLMHGAGNKVYRKDGGLWGFPWKVRPVNKNGSGVYDYNEGLRWIDRVLGE</sequence>
<keyword evidence="2" id="KW-1185">Reference proteome</keyword>